<organism evidence="2 3">
    <name type="scientific">Pseudohalocynthiibacter aestuariivivens</name>
    <dbReference type="NCBI Taxonomy" id="1591409"/>
    <lineage>
        <taxon>Bacteria</taxon>
        <taxon>Pseudomonadati</taxon>
        <taxon>Pseudomonadota</taxon>
        <taxon>Alphaproteobacteria</taxon>
        <taxon>Rhodobacterales</taxon>
        <taxon>Paracoccaceae</taxon>
        <taxon>Pseudohalocynthiibacter</taxon>
    </lineage>
</organism>
<dbReference type="Gene3D" id="3.40.50.720">
    <property type="entry name" value="NAD(P)-binding Rossmann-like Domain"/>
    <property type="match status" value="1"/>
</dbReference>
<protein>
    <submittedName>
        <fullName evidence="2">NAD(P)-binding domain-containing protein</fullName>
    </submittedName>
</protein>
<evidence type="ECO:0000313" key="3">
    <source>
        <dbReference type="Proteomes" id="UP001589683"/>
    </source>
</evidence>
<gene>
    <name evidence="2" type="ORF">ACFFUT_08215</name>
</gene>
<evidence type="ECO:0000313" key="2">
    <source>
        <dbReference type="EMBL" id="MFB9231767.1"/>
    </source>
</evidence>
<dbReference type="Pfam" id="PF03446">
    <property type="entry name" value="NAD_binding_2"/>
    <property type="match status" value="1"/>
</dbReference>
<sequence length="174" mass="18222">MADTSVLGLGQMGTAMALALLASGRSVTVWNRSPEKAQPFVDEGATVAASAADAISASDISILCIRNHVAAAELLRPITNRLAGKTVLQLSTGSAKEAEELVNLLTGAGSDWLIGMINAYPVMNGKADSVILSASPEGVWDRYGDVIRTLAGASELPFAGMPMCLWMSLWGRCR</sequence>
<dbReference type="PANTHER" id="PTHR43580">
    <property type="entry name" value="OXIDOREDUCTASE GLYR1-RELATED"/>
    <property type="match status" value="1"/>
</dbReference>
<dbReference type="PANTHER" id="PTHR43580:SF2">
    <property type="entry name" value="CYTOKINE-LIKE NUCLEAR FACTOR N-PAC"/>
    <property type="match status" value="1"/>
</dbReference>
<accession>A0ABV5JE78</accession>
<dbReference type="SUPFAM" id="SSF51735">
    <property type="entry name" value="NAD(P)-binding Rossmann-fold domains"/>
    <property type="match status" value="1"/>
</dbReference>
<dbReference type="InterPro" id="IPR036291">
    <property type="entry name" value="NAD(P)-bd_dom_sf"/>
</dbReference>
<dbReference type="RefSeq" id="WP_213891477.1">
    <property type="nucleotide sequence ID" value="NZ_JAGFNU010000029.1"/>
</dbReference>
<keyword evidence="3" id="KW-1185">Reference proteome</keyword>
<evidence type="ECO:0000259" key="1">
    <source>
        <dbReference type="Pfam" id="PF03446"/>
    </source>
</evidence>
<dbReference type="InterPro" id="IPR006115">
    <property type="entry name" value="6PGDH_NADP-bd"/>
</dbReference>
<proteinExistence type="predicted"/>
<dbReference type="EMBL" id="JBHMEA010000027">
    <property type="protein sequence ID" value="MFB9231767.1"/>
    <property type="molecule type" value="Genomic_DNA"/>
</dbReference>
<reference evidence="2 3" key="1">
    <citation type="submission" date="2024-09" db="EMBL/GenBank/DDBJ databases">
        <authorList>
            <person name="Sun Q."/>
            <person name="Mori K."/>
        </authorList>
    </citation>
    <scope>NUCLEOTIDE SEQUENCE [LARGE SCALE GENOMIC DNA]</scope>
    <source>
        <strain evidence="2 3">CECT 8726</strain>
    </source>
</reference>
<feature type="domain" description="6-phosphogluconate dehydrogenase NADP-binding" evidence="1">
    <location>
        <begin position="5"/>
        <end position="113"/>
    </location>
</feature>
<dbReference type="InterPro" id="IPR051265">
    <property type="entry name" value="HIBADH-related_NP60_sf"/>
</dbReference>
<name>A0ABV5JE78_9RHOB</name>
<dbReference type="Proteomes" id="UP001589683">
    <property type="component" value="Unassembled WGS sequence"/>
</dbReference>
<comment type="caution">
    <text evidence="2">The sequence shown here is derived from an EMBL/GenBank/DDBJ whole genome shotgun (WGS) entry which is preliminary data.</text>
</comment>